<feature type="transmembrane region" description="Helical" evidence="7">
    <location>
        <begin position="277"/>
        <end position="296"/>
    </location>
</feature>
<feature type="transmembrane region" description="Helical" evidence="7">
    <location>
        <begin position="151"/>
        <end position="173"/>
    </location>
</feature>
<dbReference type="PANTHER" id="PTHR20855:SF113">
    <property type="entry name" value="HAEMOLYSIN-III RELATED FAMILY PROTEIN, EXPRESSED"/>
    <property type="match status" value="1"/>
</dbReference>
<evidence type="ECO:0000256" key="7">
    <source>
        <dbReference type="SAM" id="Phobius"/>
    </source>
</evidence>
<feature type="transmembrane region" description="Helical" evidence="7">
    <location>
        <begin position="316"/>
        <end position="338"/>
    </location>
</feature>
<dbReference type="GO" id="GO:0009744">
    <property type="term" value="P:response to sucrose"/>
    <property type="evidence" value="ECO:0007669"/>
    <property type="project" value="UniProtKB-ARBA"/>
</dbReference>
<feature type="transmembrane region" description="Helical" evidence="7">
    <location>
        <begin position="185"/>
        <end position="203"/>
    </location>
</feature>
<keyword evidence="3 7" id="KW-1133">Transmembrane helix</keyword>
<dbReference type="EMBL" id="LFYR01000692">
    <property type="protein sequence ID" value="KMZ70925.1"/>
    <property type="molecule type" value="Genomic_DNA"/>
</dbReference>
<dbReference type="OrthoDB" id="529367at2759"/>
<feature type="region of interest" description="Disordered" evidence="6">
    <location>
        <begin position="1"/>
        <end position="22"/>
    </location>
</feature>
<keyword evidence="4 7" id="KW-0472">Membrane</keyword>
<proteinExistence type="predicted"/>
<keyword evidence="9" id="KW-1185">Reference proteome</keyword>
<feature type="binding site" evidence="5">
    <location>
        <position position="314"/>
    </location>
    <ligand>
        <name>Zn(2+)</name>
        <dbReference type="ChEBI" id="CHEBI:29105"/>
    </ligand>
</feature>
<comment type="subcellular location">
    <subcellularLocation>
        <location evidence="1">Membrane</location>
        <topology evidence="1">Multi-pass membrane protein</topology>
    </subcellularLocation>
</comment>
<feature type="transmembrane region" description="Helical" evidence="7">
    <location>
        <begin position="243"/>
        <end position="265"/>
    </location>
</feature>
<dbReference type="GO" id="GO:0046872">
    <property type="term" value="F:metal ion binding"/>
    <property type="evidence" value="ECO:0007669"/>
    <property type="project" value="UniProtKB-KW"/>
</dbReference>
<dbReference type="GO" id="GO:0038023">
    <property type="term" value="F:signaling receptor activity"/>
    <property type="evidence" value="ECO:0000318"/>
    <property type="project" value="GO_Central"/>
</dbReference>
<dbReference type="Pfam" id="PF03006">
    <property type="entry name" value="HlyIII"/>
    <property type="match status" value="1"/>
</dbReference>
<feature type="binding site" evidence="5">
    <location>
        <position position="169"/>
    </location>
    <ligand>
        <name>Zn(2+)</name>
        <dbReference type="ChEBI" id="CHEBI:29105"/>
    </ligand>
</feature>
<feature type="transmembrane region" description="Helical" evidence="7">
    <location>
        <begin position="215"/>
        <end position="236"/>
    </location>
</feature>
<dbReference type="AlphaFoldDB" id="A0A0K9PRQ1"/>
<keyword evidence="5" id="KW-0862">Zinc</keyword>
<dbReference type="OMA" id="CELISYD"/>
<keyword evidence="8" id="KW-0675">Receptor</keyword>
<evidence type="ECO:0000313" key="8">
    <source>
        <dbReference type="EMBL" id="KMZ70925.1"/>
    </source>
</evidence>
<feature type="binding site" evidence="5">
    <location>
        <position position="318"/>
    </location>
    <ligand>
        <name>Zn(2+)</name>
        <dbReference type="ChEBI" id="CHEBI:29105"/>
    </ligand>
</feature>
<organism evidence="8 9">
    <name type="scientific">Zostera marina</name>
    <name type="common">Eelgrass</name>
    <dbReference type="NCBI Taxonomy" id="29655"/>
    <lineage>
        <taxon>Eukaryota</taxon>
        <taxon>Viridiplantae</taxon>
        <taxon>Streptophyta</taxon>
        <taxon>Embryophyta</taxon>
        <taxon>Tracheophyta</taxon>
        <taxon>Spermatophyta</taxon>
        <taxon>Magnoliopsida</taxon>
        <taxon>Liliopsida</taxon>
        <taxon>Zosteraceae</taxon>
        <taxon>Zostera</taxon>
    </lineage>
</organism>
<evidence type="ECO:0000256" key="1">
    <source>
        <dbReference type="ARBA" id="ARBA00004141"/>
    </source>
</evidence>
<comment type="caution">
    <text evidence="8">The sequence shown here is derived from an EMBL/GenBank/DDBJ whole genome shotgun (WGS) entry which is preliminary data.</text>
</comment>
<feature type="transmembrane region" description="Helical" evidence="7">
    <location>
        <begin position="72"/>
        <end position="91"/>
    </location>
</feature>
<dbReference type="InterPro" id="IPR004254">
    <property type="entry name" value="AdipoR/HlyIII-related"/>
</dbReference>
<evidence type="ECO:0000256" key="3">
    <source>
        <dbReference type="ARBA" id="ARBA00022989"/>
    </source>
</evidence>
<evidence type="ECO:0000313" key="9">
    <source>
        <dbReference type="Proteomes" id="UP000036987"/>
    </source>
</evidence>
<accession>A0A0K9PRQ1</accession>
<reference evidence="9" key="1">
    <citation type="journal article" date="2016" name="Nature">
        <title>The genome of the seagrass Zostera marina reveals angiosperm adaptation to the sea.</title>
        <authorList>
            <person name="Olsen J.L."/>
            <person name="Rouze P."/>
            <person name="Verhelst B."/>
            <person name="Lin Y.-C."/>
            <person name="Bayer T."/>
            <person name="Collen J."/>
            <person name="Dattolo E."/>
            <person name="De Paoli E."/>
            <person name="Dittami S."/>
            <person name="Maumus F."/>
            <person name="Michel G."/>
            <person name="Kersting A."/>
            <person name="Lauritano C."/>
            <person name="Lohaus R."/>
            <person name="Toepel M."/>
            <person name="Tonon T."/>
            <person name="Vanneste K."/>
            <person name="Amirebrahimi M."/>
            <person name="Brakel J."/>
            <person name="Bostroem C."/>
            <person name="Chovatia M."/>
            <person name="Grimwood J."/>
            <person name="Jenkins J.W."/>
            <person name="Jueterbock A."/>
            <person name="Mraz A."/>
            <person name="Stam W.T."/>
            <person name="Tice H."/>
            <person name="Bornberg-Bauer E."/>
            <person name="Green P.J."/>
            <person name="Pearson G.A."/>
            <person name="Procaccini G."/>
            <person name="Duarte C.M."/>
            <person name="Schmutz J."/>
            <person name="Reusch T.B.H."/>
            <person name="Van de Peer Y."/>
        </authorList>
    </citation>
    <scope>NUCLEOTIDE SEQUENCE [LARGE SCALE GENOMIC DNA]</scope>
    <source>
        <strain evidence="9">cv. Finnish</strain>
    </source>
</reference>
<evidence type="ECO:0000256" key="4">
    <source>
        <dbReference type="ARBA" id="ARBA00023136"/>
    </source>
</evidence>
<dbReference type="GO" id="GO:0009725">
    <property type="term" value="P:response to hormone"/>
    <property type="evidence" value="ECO:0000318"/>
    <property type="project" value="GO_Central"/>
</dbReference>
<keyword evidence="5" id="KW-0479">Metal-binding</keyword>
<dbReference type="GO" id="GO:0016020">
    <property type="term" value="C:membrane"/>
    <property type="evidence" value="ECO:0007669"/>
    <property type="project" value="UniProtKB-SubCell"/>
</dbReference>
<sequence>MKFGVDFVQRGGSATSASDDEGDRGKYHLVEFDDLPTYMKHNEFILGHYRSEWPWKQTFLSIFSIHNETVNIWTHMIGFFLFLAITVGIHAGDQWIQKETEIMAMNVSSNLIGGNGSLIMLFPQSEQIFSLGNFSQITNTGDGFMITRWPFFVFLAGAMLCLLTSSACHLLSCHSEHSSYVMLRLDYAGIAFLIVTSFYPPVYYSFLCHSFYRDVYIGSITVFGLATILVSLLPVFEKPEFMLARAGLFVCMGVSGLVPIVHNLILNSHRPEVFVTAAYEMVMGCFYLLGVLFYVARVPERWFPGRFDVTGHSHQLFHAMVIAGAYTHYLAVLVYIQWRDSDASC</sequence>
<evidence type="ECO:0000256" key="6">
    <source>
        <dbReference type="SAM" id="MobiDB-lite"/>
    </source>
</evidence>
<dbReference type="PANTHER" id="PTHR20855">
    <property type="entry name" value="ADIPOR/PROGESTIN RECEPTOR-RELATED"/>
    <property type="match status" value="1"/>
</dbReference>
<dbReference type="STRING" id="29655.A0A0K9PRQ1"/>
<evidence type="ECO:0000256" key="5">
    <source>
        <dbReference type="PIRSR" id="PIRSR604254-1"/>
    </source>
</evidence>
<protein>
    <submittedName>
        <fullName evidence="8">Adiponectin receptor protein</fullName>
    </submittedName>
</protein>
<gene>
    <name evidence="8" type="ORF">ZOSMA_18G00130</name>
</gene>
<keyword evidence="2 7" id="KW-0812">Transmembrane</keyword>
<dbReference type="Proteomes" id="UP000036987">
    <property type="component" value="Unassembled WGS sequence"/>
</dbReference>
<name>A0A0K9PRQ1_ZOSMR</name>
<evidence type="ECO:0000256" key="2">
    <source>
        <dbReference type="ARBA" id="ARBA00022692"/>
    </source>
</evidence>